<dbReference type="PANTHER" id="PTHR34387">
    <property type="entry name" value="SLR1258 PROTEIN"/>
    <property type="match status" value="1"/>
</dbReference>
<dbReference type="EMBL" id="PFAF01000020">
    <property type="protein sequence ID" value="PIR99122.1"/>
    <property type="molecule type" value="Genomic_DNA"/>
</dbReference>
<evidence type="ECO:0000313" key="2">
    <source>
        <dbReference type="EMBL" id="PIR99122.1"/>
    </source>
</evidence>
<feature type="transmembrane region" description="Helical" evidence="1">
    <location>
        <begin position="7"/>
        <end position="26"/>
    </location>
</feature>
<organism evidence="2 3">
    <name type="scientific">Candidatus Collierbacteria bacterium CG10_big_fil_rev_8_21_14_0_10_44_9</name>
    <dbReference type="NCBI Taxonomy" id="1974535"/>
    <lineage>
        <taxon>Bacteria</taxon>
        <taxon>Candidatus Collieribacteriota</taxon>
    </lineage>
</organism>
<gene>
    <name evidence="2" type="ORF">COT87_01135</name>
</gene>
<keyword evidence="1" id="KW-0812">Transmembrane</keyword>
<dbReference type="Gene3D" id="3.30.70.2970">
    <property type="entry name" value="Protein of unknown function (DUF541), domain 2"/>
    <property type="match status" value="1"/>
</dbReference>
<dbReference type="AlphaFoldDB" id="A0A2H0VJ49"/>
<evidence type="ECO:0000256" key="1">
    <source>
        <dbReference type="SAM" id="Phobius"/>
    </source>
</evidence>
<proteinExistence type="predicted"/>
<accession>A0A2H0VJ49</accession>
<evidence type="ECO:0008006" key="4">
    <source>
        <dbReference type="Google" id="ProtNLM"/>
    </source>
</evidence>
<dbReference type="InterPro" id="IPR007497">
    <property type="entry name" value="SIMPL/DUF541"/>
</dbReference>
<dbReference type="Proteomes" id="UP000230796">
    <property type="component" value="Unassembled WGS sequence"/>
</dbReference>
<dbReference type="Gene3D" id="3.30.110.170">
    <property type="entry name" value="Protein of unknown function (DUF541), domain 1"/>
    <property type="match status" value="1"/>
</dbReference>
<dbReference type="InterPro" id="IPR052022">
    <property type="entry name" value="26kDa_periplasmic_antigen"/>
</dbReference>
<dbReference type="GO" id="GO:0006974">
    <property type="term" value="P:DNA damage response"/>
    <property type="evidence" value="ECO:0007669"/>
    <property type="project" value="TreeGrafter"/>
</dbReference>
<dbReference type="PANTHER" id="PTHR34387:SF2">
    <property type="entry name" value="SLR1258 PROTEIN"/>
    <property type="match status" value="1"/>
</dbReference>
<name>A0A2H0VJ49_9BACT</name>
<sequence>METNNKRIWLIGLAVIVSVVFGMWIFSPTEVVVTGVGKVSVPATSATFNVTVSATGDSASVALSDLRTKVSAIKKTLSDINIGADNITETQITLTPSAAIVANGKGFQATSTLTVKTANVPMVSDIVVNMYASGATVVSQPVVSVEDQDKLEAQALKGALKEAKSSLRSTVGLAPIKKVVGIQQASSGNVATTTKIVEDNKGTFEVVKAVSVTYRVW</sequence>
<dbReference type="Pfam" id="PF04402">
    <property type="entry name" value="SIMPL"/>
    <property type="match status" value="1"/>
</dbReference>
<comment type="caution">
    <text evidence="2">The sequence shown here is derived from an EMBL/GenBank/DDBJ whole genome shotgun (WGS) entry which is preliminary data.</text>
</comment>
<reference evidence="3" key="1">
    <citation type="submission" date="2017-09" db="EMBL/GenBank/DDBJ databases">
        <title>Depth-based differentiation of microbial function through sediment-hosted aquifers and enrichment of novel symbionts in the deep terrestrial subsurface.</title>
        <authorList>
            <person name="Probst A.J."/>
            <person name="Ladd B."/>
            <person name="Jarett J.K."/>
            <person name="Geller-Mcgrath D.E."/>
            <person name="Sieber C.M.K."/>
            <person name="Emerson J.B."/>
            <person name="Anantharaman K."/>
            <person name="Thomas B.C."/>
            <person name="Malmstrom R."/>
            <person name="Stieglmeier M."/>
            <person name="Klingl A."/>
            <person name="Woyke T."/>
            <person name="Ryan C.M."/>
            <person name="Banfield J.F."/>
        </authorList>
    </citation>
    <scope>NUCLEOTIDE SEQUENCE [LARGE SCALE GENOMIC DNA]</scope>
</reference>
<keyword evidence="1" id="KW-1133">Transmembrane helix</keyword>
<keyword evidence="1" id="KW-0472">Membrane</keyword>
<protein>
    <recommendedName>
        <fullName evidence="4">DUF541 domain-containing protein</fullName>
    </recommendedName>
</protein>
<evidence type="ECO:0000313" key="3">
    <source>
        <dbReference type="Proteomes" id="UP000230796"/>
    </source>
</evidence>